<proteinExistence type="inferred from homology"/>
<dbReference type="InterPro" id="IPR036428">
    <property type="entry name" value="PCD_sf"/>
</dbReference>
<evidence type="ECO:0000256" key="1">
    <source>
        <dbReference type="ARBA" id="ARBA00001554"/>
    </source>
</evidence>
<keyword evidence="6" id="KW-1185">Reference proteome</keyword>
<sequence>MSMTVCDLTNRDCAPCRGEGEVLADPAARLSALHPDWRLDGQRLTRRFGFKGFARAVQMANLAAWLGEKLGHHPDVGFGWGWCEVTFTSHELGGLSDNDFIAAARLDAITG</sequence>
<dbReference type="Pfam" id="PF01329">
    <property type="entry name" value="Pterin_4a"/>
    <property type="match status" value="1"/>
</dbReference>
<name>A0A6M0QXF7_9RHOB</name>
<dbReference type="AlphaFoldDB" id="A0A6M0QXF7"/>
<reference evidence="5 6" key="1">
    <citation type="submission" date="2020-02" db="EMBL/GenBank/DDBJ databases">
        <authorList>
            <person name="Chen W.-M."/>
        </authorList>
    </citation>
    <scope>NUCLEOTIDE SEQUENCE [LARGE SCALE GENOMIC DNA]</scope>
    <source>
        <strain evidence="5 6">KMS-5</strain>
    </source>
</reference>
<comment type="catalytic activity">
    <reaction evidence="1">
        <text>(4aS,6R)-4a-hydroxy-L-erythro-5,6,7,8-tetrahydrobiopterin = (6R)-L-erythro-6,7-dihydrobiopterin + H2O</text>
        <dbReference type="Rhea" id="RHEA:11920"/>
        <dbReference type="ChEBI" id="CHEBI:15377"/>
        <dbReference type="ChEBI" id="CHEBI:15642"/>
        <dbReference type="ChEBI" id="CHEBI:43120"/>
        <dbReference type="EC" id="4.2.1.96"/>
    </reaction>
</comment>
<evidence type="ECO:0000313" key="6">
    <source>
        <dbReference type="Proteomes" id="UP000477782"/>
    </source>
</evidence>
<evidence type="ECO:0000313" key="5">
    <source>
        <dbReference type="EMBL" id="NEY92140.1"/>
    </source>
</evidence>
<dbReference type="SUPFAM" id="SSF55248">
    <property type="entry name" value="PCD-like"/>
    <property type="match status" value="1"/>
</dbReference>
<comment type="caution">
    <text evidence="5">The sequence shown here is derived from an EMBL/GenBank/DDBJ whole genome shotgun (WGS) entry which is preliminary data.</text>
</comment>
<dbReference type="PANTHER" id="PTHR12599:SF0">
    <property type="entry name" value="PTERIN-4-ALPHA-CARBINOLAMINE DEHYDRATASE"/>
    <property type="match status" value="1"/>
</dbReference>
<dbReference type="EMBL" id="JAAIVJ010000021">
    <property type="protein sequence ID" value="NEY92140.1"/>
    <property type="molecule type" value="Genomic_DNA"/>
</dbReference>
<accession>A0A6M0QXF7</accession>
<evidence type="ECO:0000256" key="3">
    <source>
        <dbReference type="ARBA" id="ARBA00013252"/>
    </source>
</evidence>
<dbReference type="EC" id="4.2.1.96" evidence="3"/>
<evidence type="ECO:0000256" key="2">
    <source>
        <dbReference type="ARBA" id="ARBA00006472"/>
    </source>
</evidence>
<dbReference type="GO" id="GO:0008124">
    <property type="term" value="F:4-alpha-hydroxytetrahydrobiopterin dehydratase activity"/>
    <property type="evidence" value="ECO:0007669"/>
    <property type="project" value="UniProtKB-EC"/>
</dbReference>
<protein>
    <recommendedName>
        <fullName evidence="3">4a-hydroxytetrahydrobiopterin dehydratase</fullName>
        <ecNumber evidence="3">4.2.1.96</ecNumber>
    </recommendedName>
</protein>
<dbReference type="Proteomes" id="UP000477782">
    <property type="component" value="Unassembled WGS sequence"/>
</dbReference>
<evidence type="ECO:0000256" key="4">
    <source>
        <dbReference type="ARBA" id="ARBA00023239"/>
    </source>
</evidence>
<gene>
    <name evidence="5" type="ORF">G4Z14_17785</name>
</gene>
<dbReference type="InterPro" id="IPR001533">
    <property type="entry name" value="Pterin_deHydtase"/>
</dbReference>
<keyword evidence="4" id="KW-0456">Lyase</keyword>
<dbReference type="Gene3D" id="3.30.1360.20">
    <property type="entry name" value="Transcriptional coactivator/pterin dehydratase"/>
    <property type="match status" value="1"/>
</dbReference>
<dbReference type="PANTHER" id="PTHR12599">
    <property type="entry name" value="PTERIN-4-ALPHA-CARBINOLAMINE DEHYDRATASE"/>
    <property type="match status" value="1"/>
</dbReference>
<comment type="similarity">
    <text evidence="2">Belongs to the pterin-4-alpha-carbinolamine dehydratase family.</text>
</comment>
<dbReference type="GO" id="GO:0006729">
    <property type="term" value="P:tetrahydrobiopterin biosynthetic process"/>
    <property type="evidence" value="ECO:0007669"/>
    <property type="project" value="InterPro"/>
</dbReference>
<organism evidence="5 6">
    <name type="scientific">Tabrizicola oligotrophica</name>
    <dbReference type="NCBI Taxonomy" id="2710650"/>
    <lineage>
        <taxon>Bacteria</taxon>
        <taxon>Pseudomonadati</taxon>
        <taxon>Pseudomonadota</taxon>
        <taxon>Alphaproteobacteria</taxon>
        <taxon>Rhodobacterales</taxon>
        <taxon>Paracoccaceae</taxon>
        <taxon>Tabrizicola</taxon>
    </lineage>
</organism>